<dbReference type="Proteomes" id="UP000765509">
    <property type="component" value="Unassembled WGS sequence"/>
</dbReference>
<evidence type="ECO:0000313" key="3">
    <source>
        <dbReference type="Proteomes" id="UP000765509"/>
    </source>
</evidence>
<reference evidence="2" key="1">
    <citation type="submission" date="2021-03" db="EMBL/GenBank/DDBJ databases">
        <title>Draft genome sequence of rust myrtle Austropuccinia psidii MF-1, a brazilian biotype.</title>
        <authorList>
            <person name="Quecine M.C."/>
            <person name="Pachon D.M.R."/>
            <person name="Bonatelli M.L."/>
            <person name="Correr F.H."/>
            <person name="Franceschini L.M."/>
            <person name="Leite T.F."/>
            <person name="Margarido G.R.A."/>
            <person name="Almeida C.A."/>
            <person name="Ferrarezi J.A."/>
            <person name="Labate C.A."/>
        </authorList>
    </citation>
    <scope>NUCLEOTIDE SEQUENCE</scope>
    <source>
        <strain evidence="2">MF-1</strain>
    </source>
</reference>
<dbReference type="EMBL" id="AVOT02000977">
    <property type="protein sequence ID" value="MBW0465196.1"/>
    <property type="molecule type" value="Genomic_DNA"/>
</dbReference>
<feature type="region of interest" description="Disordered" evidence="1">
    <location>
        <begin position="1"/>
        <end position="110"/>
    </location>
</feature>
<comment type="caution">
    <text evidence="2">The sequence shown here is derived from an EMBL/GenBank/DDBJ whole genome shotgun (WGS) entry which is preliminary data.</text>
</comment>
<name>A0A9Q3BGE8_9BASI</name>
<evidence type="ECO:0000313" key="2">
    <source>
        <dbReference type="EMBL" id="MBW0465196.1"/>
    </source>
</evidence>
<accession>A0A9Q3BGE8</accession>
<proteinExistence type="predicted"/>
<feature type="compositionally biased region" description="Polar residues" evidence="1">
    <location>
        <begin position="1"/>
        <end position="12"/>
    </location>
</feature>
<organism evidence="2 3">
    <name type="scientific">Austropuccinia psidii MF-1</name>
    <dbReference type="NCBI Taxonomy" id="1389203"/>
    <lineage>
        <taxon>Eukaryota</taxon>
        <taxon>Fungi</taxon>
        <taxon>Dikarya</taxon>
        <taxon>Basidiomycota</taxon>
        <taxon>Pucciniomycotina</taxon>
        <taxon>Pucciniomycetes</taxon>
        <taxon>Pucciniales</taxon>
        <taxon>Sphaerophragmiaceae</taxon>
        <taxon>Austropuccinia</taxon>
    </lineage>
</organism>
<feature type="compositionally biased region" description="Low complexity" evidence="1">
    <location>
        <begin position="55"/>
        <end position="70"/>
    </location>
</feature>
<keyword evidence="3" id="KW-1185">Reference proteome</keyword>
<dbReference type="AlphaFoldDB" id="A0A9Q3BGE8"/>
<feature type="compositionally biased region" description="Basic and acidic residues" evidence="1">
    <location>
        <begin position="89"/>
        <end position="100"/>
    </location>
</feature>
<evidence type="ECO:0000256" key="1">
    <source>
        <dbReference type="SAM" id="MobiDB-lite"/>
    </source>
</evidence>
<feature type="compositionally biased region" description="Polar residues" evidence="1">
    <location>
        <begin position="30"/>
        <end position="49"/>
    </location>
</feature>
<gene>
    <name evidence="2" type="ORF">O181_004911</name>
</gene>
<feature type="compositionally biased region" description="Low complexity" evidence="1">
    <location>
        <begin position="15"/>
        <end position="29"/>
    </location>
</feature>
<protein>
    <submittedName>
        <fullName evidence="2">Uncharacterized protein</fullName>
    </submittedName>
</protein>
<sequence>MQTTLQNVNTTRPLAHASASGSNNKSAASQQKNTLNHVSRQDVSSQQPTFAIAPSQASLASSHRSASRSQIHPSTSDQHSRSNQSTQAIEKKTQLTEKAIHTHMPGYGKSHLIYLPPLLK</sequence>
<feature type="compositionally biased region" description="Polar residues" evidence="1">
    <location>
        <begin position="71"/>
        <end position="88"/>
    </location>
</feature>